<sequence>MVIKRLNLRHLKQSIMKILTLSIRQSYFDEIKAGTKTIETREIKPTTADKYLEYFYEGKQYKEKQITDDMKDVEAVPIKYDAIKFLTGAYTGTRPSMLVEVTGEEVYILTDENNEEVVYEVNGVEYIAAEIEYKLGRILE</sequence>
<dbReference type="EMBL" id="VSSQ01001094">
    <property type="protein sequence ID" value="MPM05041.1"/>
    <property type="molecule type" value="Genomic_DNA"/>
</dbReference>
<proteinExistence type="predicted"/>
<accession>A0A644WNE6</accession>
<evidence type="ECO:0008006" key="2">
    <source>
        <dbReference type="Google" id="ProtNLM"/>
    </source>
</evidence>
<name>A0A644WNE6_9ZZZZ</name>
<dbReference type="AlphaFoldDB" id="A0A644WNE6"/>
<evidence type="ECO:0000313" key="1">
    <source>
        <dbReference type="EMBL" id="MPM05041.1"/>
    </source>
</evidence>
<gene>
    <name evidence="1" type="ORF">SDC9_51322</name>
</gene>
<protein>
    <recommendedName>
        <fullName evidence="2">ASCH domain-containing protein</fullName>
    </recommendedName>
</protein>
<reference evidence="1" key="1">
    <citation type="submission" date="2019-08" db="EMBL/GenBank/DDBJ databases">
        <authorList>
            <person name="Kucharzyk K."/>
            <person name="Murdoch R.W."/>
            <person name="Higgins S."/>
            <person name="Loffler F."/>
        </authorList>
    </citation>
    <scope>NUCLEOTIDE SEQUENCE</scope>
</reference>
<organism evidence="1">
    <name type="scientific">bioreactor metagenome</name>
    <dbReference type="NCBI Taxonomy" id="1076179"/>
    <lineage>
        <taxon>unclassified sequences</taxon>
        <taxon>metagenomes</taxon>
        <taxon>ecological metagenomes</taxon>
    </lineage>
</organism>
<comment type="caution">
    <text evidence="1">The sequence shown here is derived from an EMBL/GenBank/DDBJ whole genome shotgun (WGS) entry which is preliminary data.</text>
</comment>